<gene>
    <name evidence="1" type="ORF">DSOL_4908</name>
</gene>
<accession>A0A1Q8QH12</accession>
<protein>
    <submittedName>
        <fullName evidence="1">Uncharacterized protein</fullName>
    </submittedName>
</protein>
<evidence type="ECO:0000313" key="2">
    <source>
        <dbReference type="Proteomes" id="UP000186102"/>
    </source>
</evidence>
<organism evidence="1 2">
    <name type="scientific">Desulfosporosinus metallidurans</name>
    <dbReference type="NCBI Taxonomy" id="1888891"/>
    <lineage>
        <taxon>Bacteria</taxon>
        <taxon>Bacillati</taxon>
        <taxon>Bacillota</taxon>
        <taxon>Clostridia</taxon>
        <taxon>Eubacteriales</taxon>
        <taxon>Desulfitobacteriaceae</taxon>
        <taxon>Desulfosporosinus</taxon>
    </lineage>
</organism>
<name>A0A1Q8QH12_9FIRM</name>
<reference evidence="1 2" key="1">
    <citation type="submission" date="2016-09" db="EMBL/GenBank/DDBJ databases">
        <title>Complete genome of Desulfosporosinus sp. OL.</title>
        <authorList>
            <person name="Mardanov A."/>
            <person name="Beletsky A."/>
            <person name="Panova A."/>
            <person name="Karnachuk O."/>
            <person name="Ravin N."/>
        </authorList>
    </citation>
    <scope>NUCLEOTIDE SEQUENCE [LARGE SCALE GENOMIC DNA]</scope>
    <source>
        <strain evidence="1 2">OL</strain>
    </source>
</reference>
<dbReference type="RefSeq" id="WP_075367172.1">
    <property type="nucleotide sequence ID" value="NZ_MLBF01000073.1"/>
</dbReference>
<dbReference type="EMBL" id="MLBF01000073">
    <property type="protein sequence ID" value="OLN26626.1"/>
    <property type="molecule type" value="Genomic_DNA"/>
</dbReference>
<sequence>MMETLMRLFQKDSRYKELVKVVFDNPYSEKKDVIKKANIDTESGEKLLADLEKELIMLELTSQASSNIESRVPKKIYLVNPDIVEELETMF</sequence>
<dbReference type="AlphaFoldDB" id="A0A1Q8QH12"/>
<dbReference type="Proteomes" id="UP000186102">
    <property type="component" value="Unassembled WGS sequence"/>
</dbReference>
<evidence type="ECO:0000313" key="1">
    <source>
        <dbReference type="EMBL" id="OLN26626.1"/>
    </source>
</evidence>
<dbReference type="OrthoDB" id="2112579at2"/>
<keyword evidence="2" id="KW-1185">Reference proteome</keyword>
<comment type="caution">
    <text evidence="1">The sequence shown here is derived from an EMBL/GenBank/DDBJ whole genome shotgun (WGS) entry which is preliminary data.</text>
</comment>
<proteinExistence type="predicted"/>
<dbReference type="STRING" id="1888891.DSOL_4908"/>